<comment type="subcellular location">
    <subcellularLocation>
        <location evidence="1">Membrane</location>
        <topology evidence="1">Multi-pass membrane protein</topology>
    </subcellularLocation>
</comment>
<evidence type="ECO:0000256" key="7">
    <source>
        <dbReference type="SAM" id="Phobius"/>
    </source>
</evidence>
<dbReference type="Pfam" id="PF00230">
    <property type="entry name" value="MIP"/>
    <property type="match status" value="1"/>
</dbReference>
<dbReference type="PRINTS" id="PR00783">
    <property type="entry name" value="MINTRINSICP"/>
</dbReference>
<dbReference type="GO" id="GO:0016020">
    <property type="term" value="C:membrane"/>
    <property type="evidence" value="ECO:0007669"/>
    <property type="project" value="UniProtKB-SubCell"/>
</dbReference>
<dbReference type="KEGG" id="soe:110801349"/>
<dbReference type="InterPro" id="IPR000425">
    <property type="entry name" value="MIP"/>
</dbReference>
<dbReference type="InterPro" id="IPR034294">
    <property type="entry name" value="Aquaporin_transptr"/>
</dbReference>
<dbReference type="RefSeq" id="XP_021862391.1">
    <property type="nucleotide sequence ID" value="XM_022006699.2"/>
</dbReference>
<dbReference type="PANTHER" id="PTHR45724:SF53">
    <property type="entry name" value="AQUAPORIN NIP5-1-RELATED"/>
    <property type="match status" value="1"/>
</dbReference>
<keyword evidence="3 6" id="KW-0812">Transmembrane</keyword>
<evidence type="ECO:0000256" key="3">
    <source>
        <dbReference type="ARBA" id="ARBA00022692"/>
    </source>
</evidence>
<reference evidence="8" key="1">
    <citation type="journal article" date="2021" name="Nat. Commun.">
        <title>Genomic analyses provide insights into spinach domestication and the genetic basis of agronomic traits.</title>
        <authorList>
            <person name="Cai X."/>
            <person name="Sun X."/>
            <person name="Xu C."/>
            <person name="Sun H."/>
            <person name="Wang X."/>
            <person name="Ge C."/>
            <person name="Zhang Z."/>
            <person name="Wang Q."/>
            <person name="Fei Z."/>
            <person name="Jiao C."/>
            <person name="Wang Q."/>
        </authorList>
    </citation>
    <scope>NUCLEOTIDE SEQUENCE [LARGE SCALE GENOMIC DNA]</scope>
    <source>
        <strain evidence="8">cv. Varoflay</strain>
    </source>
</reference>
<evidence type="ECO:0000256" key="6">
    <source>
        <dbReference type="RuleBase" id="RU000477"/>
    </source>
</evidence>
<accession>A0A9R0K8D8</accession>
<feature type="transmembrane region" description="Helical" evidence="7">
    <location>
        <begin position="79"/>
        <end position="104"/>
    </location>
</feature>
<dbReference type="AlphaFoldDB" id="A0A9R0K8D8"/>
<dbReference type="GeneID" id="110801349"/>
<dbReference type="PANTHER" id="PTHR45724">
    <property type="entry name" value="AQUAPORIN NIP2-1"/>
    <property type="match status" value="1"/>
</dbReference>
<feature type="transmembrane region" description="Helical" evidence="7">
    <location>
        <begin position="185"/>
        <end position="204"/>
    </location>
</feature>
<keyword evidence="5 7" id="KW-0472">Membrane</keyword>
<sequence length="264" mass="27369">MAMDNNGVSPSATPASFSDRPLIKQFTTKEARISLLQKAGAEFIGTFILVFSAAGGPIVNQKFNGAETLLGNAACSGLAAMIAILSLGHISGAHINPAVTFAFAALKHFPWAQVPVYILAQLTGGISAGFLLKLSYHPFMSGGGTVPTASFGQTFLLEVVATFFLMFVITAVATDSRAVGELAGLAIGSTILLDILLIGSSTGGSMNPARTLGPAIAAGRYRGIWIYMVAPPLGAILGAAMYSLIKIKEDLSDGSPQRAKSFSR</sequence>
<reference evidence="9" key="2">
    <citation type="submission" date="2025-08" db="UniProtKB">
        <authorList>
            <consortium name="RefSeq"/>
        </authorList>
    </citation>
    <scope>IDENTIFICATION</scope>
    <source>
        <tissue evidence="9">Leaf</tissue>
    </source>
</reference>
<feature type="transmembrane region" description="Helical" evidence="7">
    <location>
        <begin position="224"/>
        <end position="245"/>
    </location>
</feature>
<dbReference type="InterPro" id="IPR023271">
    <property type="entry name" value="Aquaporin-like"/>
</dbReference>
<proteinExistence type="inferred from homology"/>
<keyword evidence="8" id="KW-1185">Reference proteome</keyword>
<feature type="transmembrane region" description="Helical" evidence="7">
    <location>
        <begin position="155"/>
        <end position="173"/>
    </location>
</feature>
<evidence type="ECO:0000256" key="1">
    <source>
        <dbReference type="ARBA" id="ARBA00004141"/>
    </source>
</evidence>
<dbReference type="InterPro" id="IPR022357">
    <property type="entry name" value="MIP_CS"/>
</dbReference>
<feature type="transmembrane region" description="Helical" evidence="7">
    <location>
        <begin position="39"/>
        <end position="59"/>
    </location>
</feature>
<evidence type="ECO:0000256" key="4">
    <source>
        <dbReference type="ARBA" id="ARBA00022989"/>
    </source>
</evidence>
<evidence type="ECO:0000256" key="5">
    <source>
        <dbReference type="ARBA" id="ARBA00023136"/>
    </source>
</evidence>
<dbReference type="Gene3D" id="1.20.1080.10">
    <property type="entry name" value="Glycerol uptake facilitator protein"/>
    <property type="match status" value="1"/>
</dbReference>
<evidence type="ECO:0000313" key="9">
    <source>
        <dbReference type="RefSeq" id="XP_021862391.1"/>
    </source>
</evidence>
<dbReference type="GO" id="GO:0015267">
    <property type="term" value="F:channel activity"/>
    <property type="evidence" value="ECO:0007669"/>
    <property type="project" value="InterPro"/>
</dbReference>
<dbReference type="OrthoDB" id="3222at2759"/>
<evidence type="ECO:0000313" key="8">
    <source>
        <dbReference type="Proteomes" id="UP000813463"/>
    </source>
</evidence>
<name>A0A9R0K8D8_SPIOL</name>
<dbReference type="Proteomes" id="UP000813463">
    <property type="component" value="Chromosome 6"/>
</dbReference>
<gene>
    <name evidence="9" type="primary">LOC110801349</name>
</gene>
<dbReference type="SUPFAM" id="SSF81338">
    <property type="entry name" value="Aquaporin-like"/>
    <property type="match status" value="1"/>
</dbReference>
<organism evidence="8 9">
    <name type="scientific">Spinacia oleracea</name>
    <name type="common">Spinach</name>
    <dbReference type="NCBI Taxonomy" id="3562"/>
    <lineage>
        <taxon>Eukaryota</taxon>
        <taxon>Viridiplantae</taxon>
        <taxon>Streptophyta</taxon>
        <taxon>Embryophyta</taxon>
        <taxon>Tracheophyta</taxon>
        <taxon>Spermatophyta</taxon>
        <taxon>Magnoliopsida</taxon>
        <taxon>eudicotyledons</taxon>
        <taxon>Gunneridae</taxon>
        <taxon>Pentapetalae</taxon>
        <taxon>Caryophyllales</taxon>
        <taxon>Chenopodiaceae</taxon>
        <taxon>Chenopodioideae</taxon>
        <taxon>Anserineae</taxon>
        <taxon>Spinacia</taxon>
    </lineage>
</organism>
<keyword evidence="4 7" id="KW-1133">Transmembrane helix</keyword>
<evidence type="ECO:0000256" key="2">
    <source>
        <dbReference type="ARBA" id="ARBA00022448"/>
    </source>
</evidence>
<feature type="transmembrane region" description="Helical" evidence="7">
    <location>
        <begin position="116"/>
        <end position="135"/>
    </location>
</feature>
<comment type="similarity">
    <text evidence="6">Belongs to the MIP/aquaporin (TC 1.A.8) family.</text>
</comment>
<keyword evidence="2 6" id="KW-0813">Transport</keyword>
<protein>
    <submittedName>
        <fullName evidence="9">Probable aquaporin NIP5-1</fullName>
    </submittedName>
</protein>
<dbReference type="PROSITE" id="PS00221">
    <property type="entry name" value="MIP"/>
    <property type="match status" value="1"/>
</dbReference>